<keyword evidence="1" id="KW-0805">Transcription regulation</keyword>
<comment type="caution">
    <text evidence="6">The sequence shown here is derived from an EMBL/GenBank/DDBJ whole genome shotgun (WGS) entry which is preliminary data.</text>
</comment>
<feature type="DNA-binding region" description="H-T-H motif" evidence="4">
    <location>
        <begin position="34"/>
        <end position="53"/>
    </location>
</feature>
<keyword evidence="3" id="KW-0804">Transcription</keyword>
<dbReference type="Proteomes" id="UP000622166">
    <property type="component" value="Unassembled WGS sequence"/>
</dbReference>
<dbReference type="AlphaFoldDB" id="A0A918Q3W3"/>
<feature type="domain" description="HTH tetR-type" evidence="5">
    <location>
        <begin position="11"/>
        <end position="71"/>
    </location>
</feature>
<dbReference type="SUPFAM" id="SSF48498">
    <property type="entry name" value="Tetracyclin repressor-like, C-terminal domain"/>
    <property type="match status" value="1"/>
</dbReference>
<dbReference type="InterPro" id="IPR036271">
    <property type="entry name" value="Tet_transcr_reg_TetR-rel_C_sf"/>
</dbReference>
<reference evidence="6" key="2">
    <citation type="submission" date="2020-09" db="EMBL/GenBank/DDBJ databases">
        <authorList>
            <person name="Sun Q."/>
            <person name="Ohkuma M."/>
        </authorList>
    </citation>
    <scope>NUCLEOTIDE SEQUENCE</scope>
    <source>
        <strain evidence="6">JCM 4815</strain>
    </source>
</reference>
<gene>
    <name evidence="6" type="ORF">GCM10010365_57820</name>
</gene>
<dbReference type="Pfam" id="PF00440">
    <property type="entry name" value="TetR_N"/>
    <property type="match status" value="1"/>
</dbReference>
<evidence type="ECO:0000313" key="6">
    <source>
        <dbReference type="EMBL" id="GGZ29851.1"/>
    </source>
</evidence>
<dbReference type="InterPro" id="IPR001647">
    <property type="entry name" value="HTH_TetR"/>
</dbReference>
<evidence type="ECO:0000256" key="1">
    <source>
        <dbReference type="ARBA" id="ARBA00023015"/>
    </source>
</evidence>
<dbReference type="Gene3D" id="1.10.357.10">
    <property type="entry name" value="Tetracycline Repressor, domain 2"/>
    <property type="match status" value="1"/>
</dbReference>
<dbReference type="PRINTS" id="PR00455">
    <property type="entry name" value="HTHTETR"/>
</dbReference>
<protein>
    <submittedName>
        <fullName evidence="6">TetR family transcriptional regulator</fullName>
    </submittedName>
</protein>
<dbReference type="PANTHER" id="PTHR47506:SF1">
    <property type="entry name" value="HTH-TYPE TRANSCRIPTIONAL REGULATOR YJDC"/>
    <property type="match status" value="1"/>
</dbReference>
<keyword evidence="7" id="KW-1185">Reference proteome</keyword>
<dbReference type="GO" id="GO:0003677">
    <property type="term" value="F:DNA binding"/>
    <property type="evidence" value="ECO:0007669"/>
    <property type="project" value="UniProtKB-UniRule"/>
</dbReference>
<evidence type="ECO:0000259" key="5">
    <source>
        <dbReference type="PROSITE" id="PS50977"/>
    </source>
</evidence>
<evidence type="ECO:0000256" key="3">
    <source>
        <dbReference type="ARBA" id="ARBA00023163"/>
    </source>
</evidence>
<organism evidence="6 7">
    <name type="scientific">Streptomyces poonensis</name>
    <dbReference type="NCBI Taxonomy" id="68255"/>
    <lineage>
        <taxon>Bacteria</taxon>
        <taxon>Bacillati</taxon>
        <taxon>Actinomycetota</taxon>
        <taxon>Actinomycetes</taxon>
        <taxon>Kitasatosporales</taxon>
        <taxon>Streptomycetaceae</taxon>
        <taxon>Streptomyces</taxon>
    </lineage>
</organism>
<dbReference type="PROSITE" id="PS50977">
    <property type="entry name" value="HTH_TETR_2"/>
    <property type="match status" value="1"/>
</dbReference>
<dbReference type="EMBL" id="BMVW01000014">
    <property type="protein sequence ID" value="GGZ29851.1"/>
    <property type="molecule type" value="Genomic_DNA"/>
</dbReference>
<keyword evidence="2 4" id="KW-0238">DNA-binding</keyword>
<name>A0A918Q3W3_9ACTN</name>
<accession>A0A918Q3W3</accession>
<dbReference type="RefSeq" id="WP_189864131.1">
    <property type="nucleotide sequence ID" value="NZ_BMVW01000014.1"/>
</dbReference>
<dbReference type="SUPFAM" id="SSF46689">
    <property type="entry name" value="Homeodomain-like"/>
    <property type="match status" value="1"/>
</dbReference>
<reference evidence="6" key="1">
    <citation type="journal article" date="2014" name="Int. J. Syst. Evol. Microbiol.">
        <title>Complete genome sequence of Corynebacterium casei LMG S-19264T (=DSM 44701T), isolated from a smear-ripened cheese.</title>
        <authorList>
            <consortium name="US DOE Joint Genome Institute (JGI-PGF)"/>
            <person name="Walter F."/>
            <person name="Albersmeier A."/>
            <person name="Kalinowski J."/>
            <person name="Ruckert C."/>
        </authorList>
    </citation>
    <scope>NUCLEOTIDE SEQUENCE</scope>
    <source>
        <strain evidence="6">JCM 4815</strain>
    </source>
</reference>
<dbReference type="PANTHER" id="PTHR47506">
    <property type="entry name" value="TRANSCRIPTIONAL REGULATORY PROTEIN"/>
    <property type="match status" value="1"/>
</dbReference>
<sequence length="210" mass="22800">MPAPITEEQHRLDREALLDAAERLFYERGIQAVGMDEVRAASGLPLKRIYRFFAAKEDLVVAVLKRRDRRWRGDLAAHVERVPDPRERVLAVFDWLAEWFAQPGFRGCAWANAYGELGSSSEAVLAEVRSHKQAFHDQIAAWVRAAGVAVAEPVFLLAEGAIVTAGISGDPAPARHARAAVVTLLATPSSGTADALTELTASTSMDASLN</sequence>
<evidence type="ECO:0000256" key="2">
    <source>
        <dbReference type="ARBA" id="ARBA00023125"/>
    </source>
</evidence>
<dbReference type="InterPro" id="IPR009057">
    <property type="entry name" value="Homeodomain-like_sf"/>
</dbReference>
<evidence type="ECO:0000256" key="4">
    <source>
        <dbReference type="PROSITE-ProRule" id="PRU00335"/>
    </source>
</evidence>
<proteinExistence type="predicted"/>
<evidence type="ECO:0000313" key="7">
    <source>
        <dbReference type="Proteomes" id="UP000622166"/>
    </source>
</evidence>